<organism evidence="6 7">
    <name type="scientific">Portunus trituberculatus</name>
    <name type="common">Swimming crab</name>
    <name type="synonym">Neptunus trituberculatus</name>
    <dbReference type="NCBI Taxonomy" id="210409"/>
    <lineage>
        <taxon>Eukaryota</taxon>
        <taxon>Metazoa</taxon>
        <taxon>Ecdysozoa</taxon>
        <taxon>Arthropoda</taxon>
        <taxon>Crustacea</taxon>
        <taxon>Multicrustacea</taxon>
        <taxon>Malacostraca</taxon>
        <taxon>Eumalacostraca</taxon>
        <taxon>Eucarida</taxon>
        <taxon>Decapoda</taxon>
        <taxon>Pleocyemata</taxon>
        <taxon>Brachyura</taxon>
        <taxon>Eubrachyura</taxon>
        <taxon>Portunoidea</taxon>
        <taxon>Portunidae</taxon>
        <taxon>Portuninae</taxon>
        <taxon>Portunus</taxon>
    </lineage>
</organism>
<dbReference type="EMBL" id="VSRR010000141">
    <property type="protein sequence ID" value="MPC11020.1"/>
    <property type="molecule type" value="Genomic_DNA"/>
</dbReference>
<dbReference type="InterPro" id="IPR019775">
    <property type="entry name" value="WD40_repeat_CS"/>
</dbReference>
<dbReference type="InterPro" id="IPR001680">
    <property type="entry name" value="WD40_rpt"/>
</dbReference>
<dbReference type="OrthoDB" id="540662at2759"/>
<feature type="repeat" description="WD" evidence="3">
    <location>
        <begin position="438"/>
        <end position="479"/>
    </location>
</feature>
<evidence type="ECO:0000313" key="6">
    <source>
        <dbReference type="EMBL" id="MPC11020.1"/>
    </source>
</evidence>
<sequence length="539" mass="60320">MYMKVFSPSHTCSAAPDELYPWHMNSQLYLSSIIMNLAAMSEGEESPVPLSGGGGGTGNGTSSGGGERQWYAPMDTAGGEEDSQPASPGSPAPASNIHTSNEYMELDEPEMLDEKKALLEEFERKRRARMIHVTTDDSEVKQQLRLLGEPICLFGEGPADRRNRLKELLSRLGEDALKKTAAGQQERETTEHDQQHPEETWYHEGPESLKEARMFLVNYSIARARARLKSEHLNYQVPEATRTAKRQEVQNRLRSFGLLGSQNADSRPISYCNFSPNGKFLATSSWSGLVKVWQVPQCVIEHTLRGHNCYVDSVVWHPSATISMEPSALNLVSSGRDGSVQLWSLSSEEPIAEFPVFESRVSRVGFHPSGRFLGACVHDNSWRLWDLELQEEVLFQEGHSKPVYCIAFQNDGSLAATGGMDSYGRVWDLRTGRCMMFLSGHQNPVLAIDWSPDGYHIVTGSEDNTARIWDVRQRRCTYTIPSHTGIITGVRYDRMGGQYIVTCSYDGSVRLWCHGSFQAMRALEGHGQKHLFLLLQPDT</sequence>
<name>A0A5B7CNB8_PORTR</name>
<dbReference type="GO" id="GO:0030621">
    <property type="term" value="F:U4 snRNA binding"/>
    <property type="evidence" value="ECO:0007669"/>
    <property type="project" value="TreeGrafter"/>
</dbReference>
<keyword evidence="1 3" id="KW-0853">WD repeat</keyword>
<evidence type="ECO:0000313" key="7">
    <source>
        <dbReference type="Proteomes" id="UP000324222"/>
    </source>
</evidence>
<feature type="repeat" description="WD" evidence="3">
    <location>
        <begin position="480"/>
        <end position="512"/>
    </location>
</feature>
<feature type="repeat" description="WD" evidence="3">
    <location>
        <begin position="396"/>
        <end position="437"/>
    </location>
</feature>
<evidence type="ECO:0000256" key="3">
    <source>
        <dbReference type="PROSITE-ProRule" id="PRU00221"/>
    </source>
</evidence>
<dbReference type="SMART" id="SM00500">
    <property type="entry name" value="SFM"/>
    <property type="match status" value="1"/>
</dbReference>
<dbReference type="PANTHER" id="PTHR19846">
    <property type="entry name" value="WD40 REPEAT PROTEIN"/>
    <property type="match status" value="1"/>
</dbReference>
<dbReference type="AlphaFoldDB" id="A0A5B7CNB8"/>
<gene>
    <name evidence="6" type="primary">PRPF4</name>
    <name evidence="6" type="ORF">E2C01_003673</name>
</gene>
<feature type="compositionally biased region" description="Low complexity" evidence="4">
    <location>
        <begin position="84"/>
        <end position="95"/>
    </location>
</feature>
<dbReference type="FunFam" id="2.130.10.10:FF:001211">
    <property type="entry name" value="CBN-PRP-4 protein"/>
    <property type="match status" value="1"/>
</dbReference>
<comment type="caution">
    <text evidence="6">The sequence shown here is derived from an EMBL/GenBank/DDBJ whole genome shotgun (WGS) entry which is preliminary data.</text>
</comment>
<feature type="compositionally biased region" description="Basic and acidic residues" evidence="4">
    <location>
        <begin position="185"/>
        <end position="201"/>
    </location>
</feature>
<evidence type="ECO:0000256" key="4">
    <source>
        <dbReference type="SAM" id="MobiDB-lite"/>
    </source>
</evidence>
<dbReference type="InterPro" id="IPR014906">
    <property type="entry name" value="PRP4-like"/>
</dbReference>
<dbReference type="PROSITE" id="PS00678">
    <property type="entry name" value="WD_REPEATS_1"/>
    <property type="match status" value="2"/>
</dbReference>
<dbReference type="Pfam" id="PF08799">
    <property type="entry name" value="PRP4"/>
    <property type="match status" value="1"/>
</dbReference>
<dbReference type="InterPro" id="IPR036322">
    <property type="entry name" value="WD40_repeat_dom_sf"/>
</dbReference>
<dbReference type="CDD" id="cd00200">
    <property type="entry name" value="WD40"/>
    <property type="match status" value="1"/>
</dbReference>
<keyword evidence="7" id="KW-1185">Reference proteome</keyword>
<dbReference type="PROSITE" id="PS50294">
    <property type="entry name" value="WD_REPEATS_REGION"/>
    <property type="match status" value="3"/>
</dbReference>
<dbReference type="SMART" id="SM00320">
    <property type="entry name" value="WD40"/>
    <property type="match status" value="6"/>
</dbReference>
<dbReference type="Pfam" id="PF00400">
    <property type="entry name" value="WD40"/>
    <property type="match status" value="6"/>
</dbReference>
<evidence type="ECO:0000259" key="5">
    <source>
        <dbReference type="SMART" id="SM00500"/>
    </source>
</evidence>
<dbReference type="SUPFAM" id="SSF158230">
    <property type="entry name" value="PRP4-like"/>
    <property type="match status" value="1"/>
</dbReference>
<dbReference type="Proteomes" id="UP000324222">
    <property type="component" value="Unassembled WGS sequence"/>
</dbReference>
<evidence type="ECO:0000256" key="1">
    <source>
        <dbReference type="ARBA" id="ARBA00022574"/>
    </source>
</evidence>
<dbReference type="GO" id="GO:0046540">
    <property type="term" value="C:U4/U6 x U5 tri-snRNP complex"/>
    <property type="evidence" value="ECO:0007669"/>
    <property type="project" value="TreeGrafter"/>
</dbReference>
<feature type="repeat" description="WD" evidence="3">
    <location>
        <begin position="262"/>
        <end position="295"/>
    </location>
</feature>
<dbReference type="InterPro" id="IPR020472">
    <property type="entry name" value="WD40_PAC1"/>
</dbReference>
<dbReference type="InterPro" id="IPR036285">
    <property type="entry name" value="PRP4-like_sf"/>
</dbReference>
<feature type="compositionally biased region" description="Gly residues" evidence="4">
    <location>
        <begin position="51"/>
        <end position="67"/>
    </location>
</feature>
<dbReference type="InterPro" id="IPR015943">
    <property type="entry name" value="WD40/YVTN_repeat-like_dom_sf"/>
</dbReference>
<dbReference type="PROSITE" id="PS50082">
    <property type="entry name" value="WD_REPEATS_2"/>
    <property type="match status" value="6"/>
</dbReference>
<reference evidence="6 7" key="1">
    <citation type="submission" date="2019-05" db="EMBL/GenBank/DDBJ databases">
        <title>Another draft genome of Portunus trituberculatus and its Hox gene families provides insights of decapod evolution.</title>
        <authorList>
            <person name="Jeong J.-H."/>
            <person name="Song I."/>
            <person name="Kim S."/>
            <person name="Choi T."/>
            <person name="Kim D."/>
            <person name="Ryu S."/>
            <person name="Kim W."/>
        </authorList>
    </citation>
    <scope>NUCLEOTIDE SEQUENCE [LARGE SCALE GENOMIC DNA]</scope>
    <source>
        <tissue evidence="6">Muscle</tissue>
    </source>
</reference>
<feature type="region of interest" description="Disordered" evidence="4">
    <location>
        <begin position="44"/>
        <end position="97"/>
    </location>
</feature>
<keyword evidence="6" id="KW-0687">Ribonucleoprotein</keyword>
<dbReference type="Gene3D" id="4.10.280.110">
    <property type="entry name" value="Pre-mRNA processing factor 4 domain"/>
    <property type="match status" value="1"/>
</dbReference>
<dbReference type="GO" id="GO:0000398">
    <property type="term" value="P:mRNA splicing, via spliceosome"/>
    <property type="evidence" value="ECO:0007669"/>
    <property type="project" value="TreeGrafter"/>
</dbReference>
<dbReference type="Gene3D" id="2.130.10.10">
    <property type="entry name" value="YVTN repeat-like/Quinoprotein amine dehydrogenase"/>
    <property type="match status" value="2"/>
</dbReference>
<dbReference type="GO" id="GO:0017070">
    <property type="term" value="F:U6 snRNA binding"/>
    <property type="evidence" value="ECO:0007669"/>
    <property type="project" value="TreeGrafter"/>
</dbReference>
<feature type="repeat" description="WD" evidence="3">
    <location>
        <begin position="354"/>
        <end position="395"/>
    </location>
</feature>
<feature type="repeat" description="WD" evidence="3">
    <location>
        <begin position="304"/>
        <end position="353"/>
    </location>
</feature>
<accession>A0A5B7CNB8</accession>
<feature type="domain" description="Pre-mRNA processing factor 4 (PRP4)-like" evidence="5">
    <location>
        <begin position="135"/>
        <end position="187"/>
    </location>
</feature>
<proteinExistence type="predicted"/>
<dbReference type="PRINTS" id="PR00320">
    <property type="entry name" value="GPROTEINBRPT"/>
</dbReference>
<dbReference type="PANTHER" id="PTHR19846:SF0">
    <property type="entry name" value="PRE-MRNA PROCESSING FACTOR 4"/>
    <property type="match status" value="1"/>
</dbReference>
<feature type="region of interest" description="Disordered" evidence="4">
    <location>
        <begin position="176"/>
        <end position="201"/>
    </location>
</feature>
<keyword evidence="2" id="KW-0677">Repeat</keyword>
<protein>
    <submittedName>
        <fullName evidence="6">U4/U6 small nuclear ribonucleoprotein Prp4</fullName>
    </submittedName>
</protein>
<dbReference type="SUPFAM" id="SSF50978">
    <property type="entry name" value="WD40 repeat-like"/>
    <property type="match status" value="1"/>
</dbReference>
<evidence type="ECO:0000256" key="2">
    <source>
        <dbReference type="ARBA" id="ARBA00022737"/>
    </source>
</evidence>